<evidence type="ECO:0000313" key="3">
    <source>
        <dbReference type="Proteomes" id="UP000195609"/>
    </source>
</evidence>
<gene>
    <name evidence="2" type="ORF">BGL52_00260</name>
</gene>
<dbReference type="AlphaFoldDB" id="A0AAN1KFK6"/>
<dbReference type="Proteomes" id="UP000195609">
    <property type="component" value="Chromosome"/>
</dbReference>
<evidence type="ECO:0000256" key="1">
    <source>
        <dbReference type="SAM" id="MobiDB-lite"/>
    </source>
</evidence>
<dbReference type="EMBL" id="CP017065">
    <property type="protein sequence ID" value="ARY92936.1"/>
    <property type="molecule type" value="Genomic_DNA"/>
</dbReference>
<reference evidence="2 3" key="1">
    <citation type="journal article" date="2017" name="Front. Immunol.">
        <title>Complete Genome Sequence of Lactobacillus casei LC5, a Potential Probiotics for Atopic Dermatitis.</title>
        <authorList>
            <person name="Kang J."/>
            <person name="Chung W.H."/>
            <person name="Lim T.J."/>
            <person name="Whon T.W."/>
            <person name="Lim S."/>
            <person name="Nam Y.D."/>
        </authorList>
    </citation>
    <scope>NUCLEOTIDE SEQUENCE [LARGE SCALE GENOMIC DNA]</scope>
    <source>
        <strain evidence="2 3">LC5</strain>
    </source>
</reference>
<organism evidence="2 3">
    <name type="scientific">Lacticaseibacillus casei</name>
    <name type="common">Lactobacillus casei</name>
    <dbReference type="NCBI Taxonomy" id="1582"/>
    <lineage>
        <taxon>Bacteria</taxon>
        <taxon>Bacillati</taxon>
        <taxon>Bacillota</taxon>
        <taxon>Bacilli</taxon>
        <taxon>Lactobacillales</taxon>
        <taxon>Lactobacillaceae</taxon>
        <taxon>Lacticaseibacillus</taxon>
    </lineage>
</organism>
<name>A0AAN1KFK6_LACCA</name>
<protein>
    <submittedName>
        <fullName evidence="2">Uncharacterized protein</fullName>
    </submittedName>
</protein>
<sequence>MRNQLHLDENSELVATIVDDKIVIRALPTADEWTDLFKNTPTEVVNLDKRGHYDPEKSPAFHDWMHEND</sequence>
<evidence type="ECO:0000313" key="2">
    <source>
        <dbReference type="EMBL" id="ARY92936.1"/>
    </source>
</evidence>
<proteinExistence type="predicted"/>
<accession>A0AAN1KFK6</accession>
<feature type="region of interest" description="Disordered" evidence="1">
    <location>
        <begin position="49"/>
        <end position="69"/>
    </location>
</feature>